<evidence type="ECO:0000256" key="4">
    <source>
        <dbReference type="ARBA" id="ARBA00022475"/>
    </source>
</evidence>
<dbReference type="RefSeq" id="WP_054404315.1">
    <property type="nucleotide sequence ID" value="NZ_LIUT01000005.1"/>
</dbReference>
<keyword evidence="6 8" id="KW-1133">Transmembrane helix</keyword>
<feature type="transmembrane region" description="Helical" evidence="8">
    <location>
        <begin position="262"/>
        <end position="290"/>
    </location>
</feature>
<evidence type="ECO:0000313" key="9">
    <source>
        <dbReference type="EMBL" id="KOR81982.1"/>
    </source>
</evidence>
<feature type="transmembrane region" description="Helical" evidence="8">
    <location>
        <begin position="302"/>
        <end position="321"/>
    </location>
</feature>
<feature type="transmembrane region" description="Helical" evidence="8">
    <location>
        <begin position="327"/>
        <end position="348"/>
    </location>
</feature>
<dbReference type="Proteomes" id="UP000036932">
    <property type="component" value="Unassembled WGS sequence"/>
</dbReference>
<reference evidence="10" key="1">
    <citation type="submission" date="2015-08" db="EMBL/GenBank/DDBJ databases">
        <title>Genome sequencing project for genomic taxonomy and phylogenomics of Bacillus-like bacteria.</title>
        <authorList>
            <person name="Liu B."/>
            <person name="Wang J."/>
            <person name="Zhu Y."/>
            <person name="Liu G."/>
            <person name="Chen Q."/>
            <person name="Chen Z."/>
            <person name="Lan J."/>
            <person name="Che J."/>
            <person name="Ge C."/>
            <person name="Shi H."/>
            <person name="Pan Z."/>
            <person name="Liu X."/>
        </authorList>
    </citation>
    <scope>NUCLEOTIDE SEQUENCE [LARGE SCALE GENOMIC DNA]</scope>
    <source>
        <strain evidence="10">FJAT-22460</strain>
    </source>
</reference>
<dbReference type="PANTHER" id="PTHR21716:SF53">
    <property type="entry name" value="PERMEASE PERM-RELATED"/>
    <property type="match status" value="1"/>
</dbReference>
<feature type="transmembrane region" description="Helical" evidence="8">
    <location>
        <begin position="37"/>
        <end position="59"/>
    </location>
</feature>
<name>A0A0M1NIQ6_9BACL</name>
<dbReference type="PATRIC" id="fig|1705565.3.peg.48"/>
<gene>
    <name evidence="9" type="ORF">AM231_20655</name>
</gene>
<keyword evidence="5 8" id="KW-0812">Transmembrane</keyword>
<evidence type="ECO:0000256" key="2">
    <source>
        <dbReference type="ARBA" id="ARBA00009773"/>
    </source>
</evidence>
<evidence type="ECO:0000256" key="8">
    <source>
        <dbReference type="SAM" id="Phobius"/>
    </source>
</evidence>
<comment type="similarity">
    <text evidence="2">Belongs to the autoinducer-2 exporter (AI-2E) (TC 2.A.86) family.</text>
</comment>
<comment type="caution">
    <text evidence="9">The sequence shown here is derived from an EMBL/GenBank/DDBJ whole genome shotgun (WGS) entry which is preliminary data.</text>
</comment>
<dbReference type="Pfam" id="PF01594">
    <property type="entry name" value="AI-2E_transport"/>
    <property type="match status" value="1"/>
</dbReference>
<dbReference type="EMBL" id="LIUT01000005">
    <property type="protein sequence ID" value="KOR81982.1"/>
    <property type="molecule type" value="Genomic_DNA"/>
</dbReference>
<evidence type="ECO:0000256" key="1">
    <source>
        <dbReference type="ARBA" id="ARBA00004651"/>
    </source>
</evidence>
<accession>A0A0M1NIQ6</accession>
<dbReference type="PANTHER" id="PTHR21716">
    <property type="entry name" value="TRANSMEMBRANE PROTEIN"/>
    <property type="match status" value="1"/>
</dbReference>
<dbReference type="InterPro" id="IPR002549">
    <property type="entry name" value="AI-2E-like"/>
</dbReference>
<dbReference type="GO" id="GO:0055085">
    <property type="term" value="P:transmembrane transport"/>
    <property type="evidence" value="ECO:0007669"/>
    <property type="project" value="TreeGrafter"/>
</dbReference>
<organism evidence="9 10">
    <name type="scientific">Paenibacillus solani</name>
    <dbReference type="NCBI Taxonomy" id="1705565"/>
    <lineage>
        <taxon>Bacteria</taxon>
        <taxon>Bacillati</taxon>
        <taxon>Bacillota</taxon>
        <taxon>Bacilli</taxon>
        <taxon>Bacillales</taxon>
        <taxon>Paenibacillaceae</taxon>
        <taxon>Paenibacillus</taxon>
    </lineage>
</organism>
<keyword evidence="7 8" id="KW-0472">Membrane</keyword>
<comment type="subcellular location">
    <subcellularLocation>
        <location evidence="1">Cell membrane</location>
        <topology evidence="1">Multi-pass membrane protein</topology>
    </subcellularLocation>
</comment>
<evidence type="ECO:0000256" key="6">
    <source>
        <dbReference type="ARBA" id="ARBA00022989"/>
    </source>
</evidence>
<evidence type="ECO:0000256" key="7">
    <source>
        <dbReference type="ARBA" id="ARBA00023136"/>
    </source>
</evidence>
<feature type="transmembrane region" description="Helical" evidence="8">
    <location>
        <begin position="7"/>
        <end position="31"/>
    </location>
</feature>
<feature type="transmembrane region" description="Helical" evidence="8">
    <location>
        <begin position="71"/>
        <end position="92"/>
    </location>
</feature>
<evidence type="ECO:0000256" key="3">
    <source>
        <dbReference type="ARBA" id="ARBA00022448"/>
    </source>
</evidence>
<keyword evidence="4" id="KW-1003">Cell membrane</keyword>
<feature type="transmembrane region" description="Helical" evidence="8">
    <location>
        <begin position="229"/>
        <end position="256"/>
    </location>
</feature>
<sequence length="359" mass="40195">MYKMNKFFKLCLAVILVLIIIYLGSLVDFIFRPVLSFFSIILVPLMLSGFFYYLLRPLVDLLEKRKLNRSLAILLIYVVFAGILTGFIIGVWPSLQHQIVALVQNAPTLFAKLGDQLQEWENNGVFQGIFPEDSNPLTQISDYLNQGFTFLTNYIKNLFSFVSNFAIVLFTFPILLYYMLKEGGKFGDMIVSFLPNRFKEVGASVLDEINNALKGFIVGRVLVNLALGVLMYIGFLIIGLPYALLLTVVAVIANFIPFIGAILSSIPIVIIGFIQSPGTAIWSLVVILAAQQIQDNLIGPYIFGKQLAIHPITIIILVLVGQDLGGIIGILLIVPVYMIVKIVVTRVYQLFFKEKWQKA</sequence>
<proteinExistence type="inferred from homology"/>
<evidence type="ECO:0000313" key="10">
    <source>
        <dbReference type="Proteomes" id="UP000036932"/>
    </source>
</evidence>
<dbReference type="GO" id="GO:0005886">
    <property type="term" value="C:plasma membrane"/>
    <property type="evidence" value="ECO:0007669"/>
    <property type="project" value="UniProtKB-SubCell"/>
</dbReference>
<dbReference type="AlphaFoldDB" id="A0A0M1NIQ6"/>
<keyword evidence="3" id="KW-0813">Transport</keyword>
<keyword evidence="10" id="KW-1185">Reference proteome</keyword>
<feature type="transmembrane region" description="Helical" evidence="8">
    <location>
        <begin position="158"/>
        <end position="180"/>
    </location>
</feature>
<evidence type="ECO:0000256" key="5">
    <source>
        <dbReference type="ARBA" id="ARBA00022692"/>
    </source>
</evidence>
<dbReference type="OrthoDB" id="9793390at2"/>
<protein>
    <submittedName>
        <fullName evidence="9">Permease</fullName>
    </submittedName>
</protein>